<dbReference type="InterPro" id="IPR002142">
    <property type="entry name" value="Peptidase_S49"/>
</dbReference>
<keyword evidence="2" id="KW-0645">Protease</keyword>
<name>E1RIW6_METP4</name>
<keyword evidence="3" id="KW-0378">Hydrolase</keyword>
<dbReference type="Gene3D" id="3.90.226.10">
    <property type="entry name" value="2-enoyl-CoA Hydratase, Chain A, domain 1"/>
    <property type="match status" value="1"/>
</dbReference>
<accession>E1RIW6</accession>
<keyword evidence="8" id="KW-1185">Reference proteome</keyword>
<dbReference type="Proteomes" id="UP000006565">
    <property type="component" value="Chromosome"/>
</dbReference>
<dbReference type="PANTHER" id="PTHR42987:SF4">
    <property type="entry name" value="PROTEASE SOHB-RELATED"/>
    <property type="match status" value="1"/>
</dbReference>
<evidence type="ECO:0000313" key="7">
    <source>
        <dbReference type="EMBL" id="ADN35554.1"/>
    </source>
</evidence>
<dbReference type="CDD" id="cd07023">
    <property type="entry name" value="S49_Sppa_N_C"/>
    <property type="match status" value="1"/>
</dbReference>
<protein>
    <submittedName>
        <fullName evidence="7">Signal peptide peptidase SppA, 36K type</fullName>
    </submittedName>
</protein>
<reference evidence="7 8" key="1">
    <citation type="journal article" date="2010" name="Stand. Genomic Sci.">
        <title>Complete genome sequence of Methanoplanus petrolearius type strain (SEBR 4847).</title>
        <authorList>
            <person name="Brambilla E."/>
            <person name="Djao O.D."/>
            <person name="Daligault H."/>
            <person name="Lapidus A."/>
            <person name="Lucas S."/>
            <person name="Hammon N."/>
            <person name="Nolan M."/>
            <person name="Tice H."/>
            <person name="Cheng J.F."/>
            <person name="Han C."/>
            <person name="Tapia R."/>
            <person name="Goodwin L."/>
            <person name="Pitluck S."/>
            <person name="Liolios K."/>
            <person name="Ivanova N."/>
            <person name="Mavromatis K."/>
            <person name="Mikhailova N."/>
            <person name="Pati A."/>
            <person name="Chen A."/>
            <person name="Palaniappan K."/>
            <person name="Land M."/>
            <person name="Hauser L."/>
            <person name="Chang Y.J."/>
            <person name="Jeffries C.D."/>
            <person name="Rohde M."/>
            <person name="Spring S."/>
            <person name="Sikorski J."/>
            <person name="Goker M."/>
            <person name="Woyke T."/>
            <person name="Bristow J."/>
            <person name="Eisen J.A."/>
            <person name="Markowitz V."/>
            <person name="Hugenholtz P."/>
            <person name="Kyrpides N.C."/>
            <person name="Klenk H.P."/>
        </authorList>
    </citation>
    <scope>NUCLEOTIDE SEQUENCE [LARGE SCALE GENOMIC DNA]</scope>
    <source>
        <strain evidence="8">DSM 11571 / OCM 486 / SEBR 4847</strain>
    </source>
</reference>
<evidence type="ECO:0000313" key="8">
    <source>
        <dbReference type="Proteomes" id="UP000006565"/>
    </source>
</evidence>
<feature type="domain" description="Peptidase S49" evidence="6">
    <location>
        <begin position="116"/>
        <end position="258"/>
    </location>
</feature>
<sequence>MSWLEKKIEYNNKKRSIKSGIPWLVAGVIIALIIIVLLTILIPYSESKGVSVIRIEGTIETGDFYSGGYVGSEYVGSRIRQAADDPLVEAIVLRVDSPGGSPAGAQEIIEDVQYAKTKKPVFVSMGDMATSAAYYISAYADKIYASPDTLTGSIGTIWTFIDTSRSLQIEGVNVSIVKSGDMKDLTSQYRGLTDEEQEYVQAMVDESFERFLDDVLSQRNISREDVEEAQLYRGEDAYDLGLIDEFGNLFETMEAAKNYERPVAIIEMEVNETTGNETAMTTENGTEIAG</sequence>
<keyword evidence="4" id="KW-0720">Serine protease</keyword>
<dbReference type="AlphaFoldDB" id="E1RIW6"/>
<dbReference type="NCBIfam" id="TIGR00706">
    <property type="entry name" value="SppA_dom"/>
    <property type="match status" value="1"/>
</dbReference>
<dbReference type="STRING" id="679926.Mpet_0780"/>
<dbReference type="InterPro" id="IPR004635">
    <property type="entry name" value="Pept_S49_SppA"/>
</dbReference>
<evidence type="ECO:0000259" key="6">
    <source>
        <dbReference type="Pfam" id="PF01343"/>
    </source>
</evidence>
<dbReference type="InterPro" id="IPR047272">
    <property type="entry name" value="S49_SppA_C"/>
</dbReference>
<organism evidence="7 8">
    <name type="scientific">Methanolacinia petrolearia (strain DSM 11571 / OCM 486 / SEBR 4847)</name>
    <name type="common">Methanoplanus petrolearius</name>
    <dbReference type="NCBI Taxonomy" id="679926"/>
    <lineage>
        <taxon>Archaea</taxon>
        <taxon>Methanobacteriati</taxon>
        <taxon>Methanobacteriota</taxon>
        <taxon>Stenosarchaea group</taxon>
        <taxon>Methanomicrobia</taxon>
        <taxon>Methanomicrobiales</taxon>
        <taxon>Methanomicrobiaceae</taxon>
        <taxon>Methanolacinia</taxon>
    </lineage>
</organism>
<gene>
    <name evidence="7" type="ordered locus">Mpet_0780</name>
</gene>
<keyword evidence="5" id="KW-0472">Membrane</keyword>
<keyword evidence="5" id="KW-0812">Transmembrane</keyword>
<dbReference type="InterPro" id="IPR029045">
    <property type="entry name" value="ClpP/crotonase-like_dom_sf"/>
</dbReference>
<dbReference type="SUPFAM" id="SSF52096">
    <property type="entry name" value="ClpP/crotonase"/>
    <property type="match status" value="1"/>
</dbReference>
<evidence type="ECO:0000256" key="2">
    <source>
        <dbReference type="ARBA" id="ARBA00022670"/>
    </source>
</evidence>
<dbReference type="PANTHER" id="PTHR42987">
    <property type="entry name" value="PEPTIDASE S49"/>
    <property type="match status" value="1"/>
</dbReference>
<evidence type="ECO:0000256" key="1">
    <source>
        <dbReference type="ARBA" id="ARBA00008683"/>
    </source>
</evidence>
<feature type="transmembrane region" description="Helical" evidence="5">
    <location>
        <begin position="21"/>
        <end position="44"/>
    </location>
</feature>
<dbReference type="Pfam" id="PF01343">
    <property type="entry name" value="Peptidase_S49"/>
    <property type="match status" value="1"/>
</dbReference>
<dbReference type="GO" id="GO:0006508">
    <property type="term" value="P:proteolysis"/>
    <property type="evidence" value="ECO:0007669"/>
    <property type="project" value="UniProtKB-KW"/>
</dbReference>
<comment type="similarity">
    <text evidence="1">Belongs to the peptidase S49 family.</text>
</comment>
<dbReference type="GO" id="GO:0008236">
    <property type="term" value="F:serine-type peptidase activity"/>
    <property type="evidence" value="ECO:0007669"/>
    <property type="project" value="UniProtKB-KW"/>
</dbReference>
<dbReference type="EMBL" id="CP002117">
    <property type="protein sequence ID" value="ADN35554.1"/>
    <property type="molecule type" value="Genomic_DNA"/>
</dbReference>
<dbReference type="GeneID" id="9743235"/>
<dbReference type="HOGENOM" id="CLU_046540_0_2_2"/>
<dbReference type="eggNOG" id="arCOG01311">
    <property type="taxonomic scope" value="Archaea"/>
</dbReference>
<evidence type="ECO:0000256" key="3">
    <source>
        <dbReference type="ARBA" id="ARBA00022801"/>
    </source>
</evidence>
<keyword evidence="5" id="KW-1133">Transmembrane helix</keyword>
<evidence type="ECO:0000256" key="4">
    <source>
        <dbReference type="ARBA" id="ARBA00022825"/>
    </source>
</evidence>
<evidence type="ECO:0000256" key="5">
    <source>
        <dbReference type="SAM" id="Phobius"/>
    </source>
</evidence>
<dbReference type="KEGG" id="mpi:Mpet_0780"/>
<dbReference type="Gene3D" id="6.20.330.10">
    <property type="match status" value="1"/>
</dbReference>
<dbReference type="OrthoDB" id="31107at2157"/>
<proteinExistence type="inferred from homology"/>
<dbReference type="RefSeq" id="WP_013328732.1">
    <property type="nucleotide sequence ID" value="NC_014507.1"/>
</dbReference>